<dbReference type="PRINTS" id="PR00344">
    <property type="entry name" value="BCTRLSENSOR"/>
</dbReference>
<dbReference type="PROSITE" id="PS50109">
    <property type="entry name" value="HIS_KIN"/>
    <property type="match status" value="1"/>
</dbReference>
<reference evidence="9" key="1">
    <citation type="submission" date="2021-04" db="EMBL/GenBank/DDBJ databases">
        <title>Oceanospirillales bacteria with DddD are important DMSP degraders in coastal seawater.</title>
        <authorList>
            <person name="Liu J."/>
        </authorList>
    </citation>
    <scope>NUCLEOTIDE SEQUENCE</scope>
    <source>
        <strain evidence="9">D13-4</strain>
    </source>
</reference>
<name>A0ABY5HDD3_9PSED</name>
<accession>A0ABY5HDD3</accession>
<dbReference type="Pfam" id="PF02518">
    <property type="entry name" value="HATPase_c"/>
    <property type="match status" value="1"/>
</dbReference>
<dbReference type="PROSITE" id="PS50112">
    <property type="entry name" value="PAS"/>
    <property type="match status" value="3"/>
</dbReference>
<sequence length="1058" mass="117423">MQHSMDLLCSIDEQGRFSEVNTASFGLLGYRPDEMIGRPFLDFVLEEDRLRTHENAEASIAGRPIQGFSNRYRHKDGSVVHLLWSYAWSAEERSFFGVAHDISHLVKAEAYLEDQRDILGMISTNQPLSDILSAICRMSESRDPTALCSVQQLDQERQQLILNVAPSLPQSYLDAIDGVSVGPSCGSCGTAAYRKQMVLVEDIANDPLWREYRELALRHNLRACWSIPLIGDNGQVFGTLAFYHRQPMAPDDQQMQLLATAAQLATIALERTDDRKSLQRSEQRFRSLFDHTPSAVFSLDLQGQIESVNQAACQLLDMQESELLGTPSSILLVSEDADHIGEHFRAARAGEARRFEGKFRAPTGARVELECTYLPILVEGAIVGVFAITNDVGARNQMERDLRTALLHAQRRGLLLRGLSDIAVQITGMFDNPKLVDLLCERLRSLIGAHQTLICLGQGDAAAPAHNALAVSSKHADWRDAKTSAGRVVQGRYFLEGGQALKLSQAQLQSHPRWSKPEAGDLAHPPLRGLLAVPLQTTSGTQLGLLQLSDKYHGEFDADDLAIAEQFAQMTVVALENKRLMGEILAGEQRLREQLNFTATITESIGEGLLAFDAAGMLSYANPTAEKLLDRPSALLLGQPLSALLPIELEDATTPTAPHGEFVRRRGAKQQVHMSYDYAPLIRGDSVSGWVMAFRDISAQALAEKAMRERDQFFMLSPELYCVLDKQGLVIQVNPALGGMLGYPEQSLIGHSCLEVIAPEDHEQAVQVLRHVTQGEPLLDSEVRLIDVQANRYWMQFSAAQGEDQLIYLAGRDINARKAAEKQLKATLQELERSNGELQEFAYVASHDLQEPLRKIQAFSERLGTRATNLDPECQDYLRRMSSAAGRMQTLIKDLLSYSRVTSRAKPFVRLDVENILDEVLQDMEETLSNSGAVVERSPLPPLLGEPTQIRQLLQNLLSNAAKFHAPGQPPRLHIYAEAEGDSQWTLCVEDQGIGFDEKYLDRIFNPFQRLHDRQTYAGTGIGLAIVKKIVEHHRASVTASSKPGHGSIFRITFASPE</sequence>
<dbReference type="Pfam" id="PF00989">
    <property type="entry name" value="PAS"/>
    <property type="match status" value="2"/>
</dbReference>
<feature type="domain" description="Histidine kinase" evidence="7">
    <location>
        <begin position="844"/>
        <end position="1058"/>
    </location>
</feature>
<dbReference type="Gene3D" id="3.30.450.20">
    <property type="entry name" value="PAS domain"/>
    <property type="match status" value="4"/>
</dbReference>
<evidence type="ECO:0000259" key="8">
    <source>
        <dbReference type="PROSITE" id="PS50112"/>
    </source>
</evidence>
<feature type="domain" description="PAS" evidence="8">
    <location>
        <begin position="1"/>
        <end position="63"/>
    </location>
</feature>
<dbReference type="Gene3D" id="3.30.565.10">
    <property type="entry name" value="Histidine kinase-like ATPase, C-terminal domain"/>
    <property type="match status" value="1"/>
</dbReference>
<keyword evidence="5" id="KW-0418">Kinase</keyword>
<evidence type="ECO:0000259" key="7">
    <source>
        <dbReference type="PROSITE" id="PS50109"/>
    </source>
</evidence>
<dbReference type="NCBIfam" id="TIGR00229">
    <property type="entry name" value="sensory_box"/>
    <property type="match status" value="3"/>
</dbReference>
<dbReference type="InterPro" id="IPR003594">
    <property type="entry name" value="HATPase_dom"/>
</dbReference>
<dbReference type="InterPro" id="IPR003018">
    <property type="entry name" value="GAF"/>
</dbReference>
<dbReference type="Pfam" id="PF13185">
    <property type="entry name" value="GAF_2"/>
    <property type="match status" value="1"/>
</dbReference>
<evidence type="ECO:0000256" key="3">
    <source>
        <dbReference type="ARBA" id="ARBA00022553"/>
    </source>
</evidence>
<evidence type="ECO:0000256" key="1">
    <source>
        <dbReference type="ARBA" id="ARBA00000085"/>
    </source>
</evidence>
<dbReference type="Gene3D" id="1.10.287.130">
    <property type="match status" value="1"/>
</dbReference>
<protein>
    <recommendedName>
        <fullName evidence="2">histidine kinase</fullName>
        <ecNumber evidence="2">2.7.13.3</ecNumber>
    </recommendedName>
</protein>
<dbReference type="PANTHER" id="PTHR43304">
    <property type="entry name" value="PHYTOCHROME-LIKE PROTEIN CPH1"/>
    <property type="match status" value="1"/>
</dbReference>
<dbReference type="PANTHER" id="PTHR43304:SF1">
    <property type="entry name" value="PAC DOMAIN-CONTAINING PROTEIN"/>
    <property type="match status" value="1"/>
</dbReference>
<dbReference type="SUPFAM" id="SSF55785">
    <property type="entry name" value="PYP-like sensor domain (PAS domain)"/>
    <property type="match status" value="4"/>
</dbReference>
<dbReference type="Pfam" id="PF00512">
    <property type="entry name" value="HisKA"/>
    <property type="match status" value="1"/>
</dbReference>
<dbReference type="CDD" id="cd00082">
    <property type="entry name" value="HisKA"/>
    <property type="match status" value="1"/>
</dbReference>
<dbReference type="InterPro" id="IPR052162">
    <property type="entry name" value="Sensor_kinase/Photoreceptor"/>
</dbReference>
<dbReference type="Proteomes" id="UP001059672">
    <property type="component" value="Chromosome"/>
</dbReference>
<evidence type="ECO:0000313" key="9">
    <source>
        <dbReference type="EMBL" id="UTW09989.1"/>
    </source>
</evidence>
<dbReference type="EC" id="2.7.13.3" evidence="2"/>
<dbReference type="InterPro" id="IPR013656">
    <property type="entry name" value="PAS_4"/>
</dbReference>
<dbReference type="InterPro" id="IPR035965">
    <property type="entry name" value="PAS-like_dom_sf"/>
</dbReference>
<dbReference type="InterPro" id="IPR036890">
    <property type="entry name" value="HATPase_C_sf"/>
</dbReference>
<dbReference type="InterPro" id="IPR000014">
    <property type="entry name" value="PAS"/>
</dbReference>
<dbReference type="InterPro" id="IPR003661">
    <property type="entry name" value="HisK_dim/P_dom"/>
</dbReference>
<dbReference type="SUPFAM" id="SSF47384">
    <property type="entry name" value="Homodimeric domain of signal transducing histidine kinase"/>
    <property type="match status" value="1"/>
</dbReference>
<dbReference type="SMART" id="SM00388">
    <property type="entry name" value="HisKA"/>
    <property type="match status" value="1"/>
</dbReference>
<evidence type="ECO:0000256" key="4">
    <source>
        <dbReference type="ARBA" id="ARBA00022679"/>
    </source>
</evidence>
<gene>
    <name evidence="9" type="ORF">KDW96_21680</name>
</gene>
<dbReference type="Pfam" id="PF01590">
    <property type="entry name" value="GAF"/>
    <property type="match status" value="1"/>
</dbReference>
<feature type="domain" description="PAS" evidence="8">
    <location>
        <begin position="281"/>
        <end position="351"/>
    </location>
</feature>
<keyword evidence="3" id="KW-0597">Phosphoprotein</keyword>
<dbReference type="InterPro" id="IPR004358">
    <property type="entry name" value="Sig_transdc_His_kin-like_C"/>
</dbReference>
<dbReference type="SMART" id="SM00387">
    <property type="entry name" value="HATPase_c"/>
    <property type="match status" value="1"/>
</dbReference>
<feature type="coiled-coil region" evidence="6">
    <location>
        <begin position="814"/>
        <end position="841"/>
    </location>
</feature>
<dbReference type="Pfam" id="PF08448">
    <property type="entry name" value="PAS_4"/>
    <property type="match status" value="2"/>
</dbReference>
<dbReference type="SUPFAM" id="SSF55874">
    <property type="entry name" value="ATPase domain of HSP90 chaperone/DNA topoisomerase II/histidine kinase"/>
    <property type="match status" value="1"/>
</dbReference>
<proteinExistence type="predicted"/>
<dbReference type="Gene3D" id="3.30.450.40">
    <property type="match status" value="2"/>
</dbReference>
<dbReference type="SMART" id="SM00091">
    <property type="entry name" value="PAS"/>
    <property type="match status" value="4"/>
</dbReference>
<dbReference type="InterPro" id="IPR005467">
    <property type="entry name" value="His_kinase_dom"/>
</dbReference>
<dbReference type="InterPro" id="IPR029016">
    <property type="entry name" value="GAF-like_dom_sf"/>
</dbReference>
<dbReference type="InterPro" id="IPR036097">
    <property type="entry name" value="HisK_dim/P_sf"/>
</dbReference>
<keyword evidence="6" id="KW-0175">Coiled coil</keyword>
<feature type="domain" description="PAS" evidence="8">
    <location>
        <begin position="723"/>
        <end position="776"/>
    </location>
</feature>
<organism evidence="9 10">
    <name type="scientific">Pseudomonas benzenivorans</name>
    <dbReference type="NCBI Taxonomy" id="556533"/>
    <lineage>
        <taxon>Bacteria</taxon>
        <taxon>Pseudomonadati</taxon>
        <taxon>Pseudomonadota</taxon>
        <taxon>Gammaproteobacteria</taxon>
        <taxon>Pseudomonadales</taxon>
        <taxon>Pseudomonadaceae</taxon>
        <taxon>Pseudomonas</taxon>
    </lineage>
</organism>
<dbReference type="InterPro" id="IPR013767">
    <property type="entry name" value="PAS_fold"/>
</dbReference>
<evidence type="ECO:0000256" key="5">
    <source>
        <dbReference type="ARBA" id="ARBA00022777"/>
    </source>
</evidence>
<dbReference type="EMBL" id="CP073346">
    <property type="protein sequence ID" value="UTW09989.1"/>
    <property type="molecule type" value="Genomic_DNA"/>
</dbReference>
<dbReference type="CDD" id="cd00130">
    <property type="entry name" value="PAS"/>
    <property type="match status" value="4"/>
</dbReference>
<evidence type="ECO:0000256" key="2">
    <source>
        <dbReference type="ARBA" id="ARBA00012438"/>
    </source>
</evidence>
<evidence type="ECO:0000313" key="10">
    <source>
        <dbReference type="Proteomes" id="UP001059672"/>
    </source>
</evidence>
<comment type="catalytic activity">
    <reaction evidence="1">
        <text>ATP + protein L-histidine = ADP + protein N-phospho-L-histidine.</text>
        <dbReference type="EC" id="2.7.13.3"/>
    </reaction>
</comment>
<keyword evidence="4" id="KW-0808">Transferase</keyword>
<dbReference type="SUPFAM" id="SSF55781">
    <property type="entry name" value="GAF domain-like"/>
    <property type="match status" value="2"/>
</dbReference>
<keyword evidence="10" id="KW-1185">Reference proteome</keyword>
<dbReference type="SMART" id="SM00065">
    <property type="entry name" value="GAF"/>
    <property type="match status" value="2"/>
</dbReference>
<evidence type="ECO:0000256" key="6">
    <source>
        <dbReference type="SAM" id="Coils"/>
    </source>
</evidence>